<dbReference type="EMBL" id="CGIG01000001">
    <property type="protein sequence ID" value="CPR16254.1"/>
    <property type="molecule type" value="Genomic_DNA"/>
</dbReference>
<keyword evidence="1" id="KW-0812">Transmembrane</keyword>
<reference evidence="3" key="1">
    <citation type="submission" date="2015-01" db="EMBL/GenBank/DDBJ databases">
        <authorList>
            <person name="Paterson Steve"/>
        </authorList>
    </citation>
    <scope>NUCLEOTIDE SEQUENCE [LARGE SCALE GENOMIC DNA]</scope>
    <source>
        <strain evidence="3">OBR1</strain>
    </source>
</reference>
<keyword evidence="3" id="KW-1185">Reference proteome</keyword>
<gene>
    <name evidence="2" type="ORF">BN1221_01973c</name>
</gene>
<dbReference type="STRING" id="1109412.BN1221_01973c"/>
<sequence length="48" mass="5710">MDITLFPQGRETVSFQITELIFCILLFFPAHRLPHYFPTNPWPAHIRP</sequence>
<name>A0A0G4JUD6_9GAMM</name>
<keyword evidence="1" id="KW-0472">Membrane</keyword>
<protein>
    <submittedName>
        <fullName evidence="2">Uncharacterized protein</fullName>
    </submittedName>
</protein>
<evidence type="ECO:0000313" key="2">
    <source>
        <dbReference type="EMBL" id="CPR16254.1"/>
    </source>
</evidence>
<evidence type="ECO:0000256" key="1">
    <source>
        <dbReference type="SAM" id="Phobius"/>
    </source>
</evidence>
<dbReference type="Proteomes" id="UP000044377">
    <property type="component" value="Unassembled WGS sequence"/>
</dbReference>
<dbReference type="AlphaFoldDB" id="A0A0G4JUD6"/>
<proteinExistence type="predicted"/>
<evidence type="ECO:0000313" key="3">
    <source>
        <dbReference type="Proteomes" id="UP000044377"/>
    </source>
</evidence>
<accession>A0A0G4JUD6</accession>
<organism evidence="2 3">
    <name type="scientific">Brenneria goodwinii</name>
    <dbReference type="NCBI Taxonomy" id="1109412"/>
    <lineage>
        <taxon>Bacteria</taxon>
        <taxon>Pseudomonadati</taxon>
        <taxon>Pseudomonadota</taxon>
        <taxon>Gammaproteobacteria</taxon>
        <taxon>Enterobacterales</taxon>
        <taxon>Pectobacteriaceae</taxon>
        <taxon>Brenneria</taxon>
    </lineage>
</organism>
<feature type="transmembrane region" description="Helical" evidence="1">
    <location>
        <begin position="12"/>
        <end position="30"/>
    </location>
</feature>
<keyword evidence="1" id="KW-1133">Transmembrane helix</keyword>